<organism evidence="1 2">
    <name type="scientific">Aromia moschata</name>
    <dbReference type="NCBI Taxonomy" id="1265417"/>
    <lineage>
        <taxon>Eukaryota</taxon>
        <taxon>Metazoa</taxon>
        <taxon>Ecdysozoa</taxon>
        <taxon>Arthropoda</taxon>
        <taxon>Hexapoda</taxon>
        <taxon>Insecta</taxon>
        <taxon>Pterygota</taxon>
        <taxon>Neoptera</taxon>
        <taxon>Endopterygota</taxon>
        <taxon>Coleoptera</taxon>
        <taxon>Polyphaga</taxon>
        <taxon>Cucujiformia</taxon>
        <taxon>Chrysomeloidea</taxon>
        <taxon>Cerambycidae</taxon>
        <taxon>Cerambycinae</taxon>
        <taxon>Callichromatini</taxon>
        <taxon>Aromia</taxon>
    </lineage>
</organism>
<protein>
    <submittedName>
        <fullName evidence="1">Uncharacterized protein</fullName>
    </submittedName>
</protein>
<comment type="caution">
    <text evidence="1">The sequence shown here is derived from an EMBL/GenBank/DDBJ whole genome shotgun (WGS) entry which is preliminary data.</text>
</comment>
<accession>A0AAV8YJ87</accession>
<evidence type="ECO:0000313" key="1">
    <source>
        <dbReference type="EMBL" id="KAJ8950720.1"/>
    </source>
</evidence>
<name>A0AAV8YJ87_9CUCU</name>
<dbReference type="EMBL" id="JAPWTK010000096">
    <property type="protein sequence ID" value="KAJ8950720.1"/>
    <property type="molecule type" value="Genomic_DNA"/>
</dbReference>
<proteinExistence type="predicted"/>
<reference evidence="1" key="1">
    <citation type="journal article" date="2023" name="Insect Mol. Biol.">
        <title>Genome sequencing provides insights into the evolution of gene families encoding plant cell wall-degrading enzymes in longhorned beetles.</title>
        <authorList>
            <person name="Shin N.R."/>
            <person name="Okamura Y."/>
            <person name="Kirsch R."/>
            <person name="Pauchet Y."/>
        </authorList>
    </citation>
    <scope>NUCLEOTIDE SEQUENCE</scope>
    <source>
        <strain evidence="1">AMC_N1</strain>
    </source>
</reference>
<evidence type="ECO:0000313" key="2">
    <source>
        <dbReference type="Proteomes" id="UP001162162"/>
    </source>
</evidence>
<keyword evidence="2" id="KW-1185">Reference proteome</keyword>
<dbReference type="AlphaFoldDB" id="A0AAV8YJ87"/>
<gene>
    <name evidence="1" type="ORF">NQ318_012801</name>
</gene>
<dbReference type="Proteomes" id="UP001162162">
    <property type="component" value="Unassembled WGS sequence"/>
</dbReference>
<sequence>MFVTDGATTMRAVGRSLQEHGRDLIHVTCKATQVLKKVFLNLRNDFVHLRSVRLHHSRYPEPTQPILTRWGTWLEAAFDYAKYFEQIKAVILEFNPNEAAAIKEIQTKFQDISVETDSKTIFKYYRYKQLHDAIEKILDSVLHLVGSLQIVNEINEVLHAIDDLKNE</sequence>